<reference evidence="3 4" key="2">
    <citation type="submission" date="2018-11" db="EMBL/GenBank/DDBJ databases">
        <authorList>
            <consortium name="Pathogen Informatics"/>
        </authorList>
    </citation>
    <scope>NUCLEOTIDE SEQUENCE [LARGE SCALE GENOMIC DNA]</scope>
</reference>
<keyword evidence="4" id="KW-1185">Reference proteome</keyword>
<dbReference type="GO" id="GO:0005634">
    <property type="term" value="C:nucleus"/>
    <property type="evidence" value="ECO:0007669"/>
    <property type="project" value="TreeGrafter"/>
</dbReference>
<gene>
    <name evidence="3" type="ORF">ASIM_LOCUS17221</name>
</gene>
<dbReference type="AlphaFoldDB" id="A0A0M3KA23"/>
<evidence type="ECO:0000313" key="5">
    <source>
        <dbReference type="WBParaSite" id="ASIM_0001781901-mRNA-1"/>
    </source>
</evidence>
<protein>
    <submittedName>
        <fullName evidence="5">UPF0528 protein (inferred by orthology to a C. elegans protein)</fullName>
    </submittedName>
</protein>
<dbReference type="PANTHER" id="PTHR21357:SF4">
    <property type="entry name" value="FAM172 FAMILY PROTEIN HOMOLOG CG10038"/>
    <property type="match status" value="1"/>
</dbReference>
<dbReference type="OrthoDB" id="421951at2759"/>
<dbReference type="Proteomes" id="UP000267096">
    <property type="component" value="Unassembled WGS sequence"/>
</dbReference>
<sequence length="309" mass="35161">MDCEASTENEQQKQCADGGGKKRRSLKDFAPFQDGYEFVFVDQKHYEAVGEAVTEQLYQILQEPPYSLCKTYIGDPNEDTNKRCFVFHSEDFLTNKHLVVLIHGSGVVRAGQWSRRLIMNESLDRGAQLPYVRECMERGWAVLLMNTNLNKFVDEKGEEKPLNASETPVQHGLSVWKELISKSSAEYIAVVAHSAGGFVISTIMEEPACWPSRDLEEGSRRVRCICLTDSFFKVRAFEENPEKRRPHVRHWIASPIDKVGQMIGTSKNDTRCDPYVECVASGTRIHEETSTVAMSDIFKYIENSFKNDS</sequence>
<dbReference type="GO" id="GO:0035197">
    <property type="term" value="F:siRNA binding"/>
    <property type="evidence" value="ECO:0007669"/>
    <property type="project" value="TreeGrafter"/>
</dbReference>
<feature type="region of interest" description="Disordered" evidence="1">
    <location>
        <begin position="1"/>
        <end position="23"/>
    </location>
</feature>
<dbReference type="GO" id="GO:0031048">
    <property type="term" value="P:regulatory ncRNA-mediated heterochromatin formation"/>
    <property type="evidence" value="ECO:0007669"/>
    <property type="project" value="TreeGrafter"/>
</dbReference>
<dbReference type="InterPro" id="IPR053858">
    <property type="entry name" value="Arb2_dom"/>
</dbReference>
<proteinExistence type="predicted"/>
<dbReference type="PANTHER" id="PTHR21357">
    <property type="entry name" value="FAM172 FAMILY PROTEIN HOMOLOG CG10038"/>
    <property type="match status" value="1"/>
</dbReference>
<reference evidence="5" key="1">
    <citation type="submission" date="2017-02" db="UniProtKB">
        <authorList>
            <consortium name="WormBaseParasite"/>
        </authorList>
    </citation>
    <scope>IDENTIFICATION</scope>
</reference>
<evidence type="ECO:0000313" key="3">
    <source>
        <dbReference type="EMBL" id="VDK59825.1"/>
    </source>
</evidence>
<evidence type="ECO:0000313" key="4">
    <source>
        <dbReference type="Proteomes" id="UP000267096"/>
    </source>
</evidence>
<organism evidence="5">
    <name type="scientific">Anisakis simplex</name>
    <name type="common">Herring worm</name>
    <dbReference type="NCBI Taxonomy" id="6269"/>
    <lineage>
        <taxon>Eukaryota</taxon>
        <taxon>Metazoa</taxon>
        <taxon>Ecdysozoa</taxon>
        <taxon>Nematoda</taxon>
        <taxon>Chromadorea</taxon>
        <taxon>Rhabditida</taxon>
        <taxon>Spirurina</taxon>
        <taxon>Ascaridomorpha</taxon>
        <taxon>Ascaridoidea</taxon>
        <taxon>Anisakidae</taxon>
        <taxon>Anisakis</taxon>
        <taxon>Anisakis simplex complex</taxon>
    </lineage>
</organism>
<dbReference type="Pfam" id="PF22749">
    <property type="entry name" value="Arb2"/>
    <property type="match status" value="1"/>
</dbReference>
<accession>A0A0M3KA23</accession>
<evidence type="ECO:0000256" key="1">
    <source>
        <dbReference type="SAM" id="MobiDB-lite"/>
    </source>
</evidence>
<dbReference type="SUPFAM" id="SSF53474">
    <property type="entry name" value="alpha/beta-Hydrolases"/>
    <property type="match status" value="1"/>
</dbReference>
<name>A0A0M3KA23_ANISI</name>
<dbReference type="InterPro" id="IPR048263">
    <property type="entry name" value="Arb2"/>
</dbReference>
<evidence type="ECO:0000259" key="2">
    <source>
        <dbReference type="Pfam" id="PF22749"/>
    </source>
</evidence>
<dbReference type="InterPro" id="IPR029058">
    <property type="entry name" value="AB_hydrolase_fold"/>
</dbReference>
<dbReference type="WBParaSite" id="ASIM_0001781901-mRNA-1">
    <property type="protein sequence ID" value="ASIM_0001781901-mRNA-1"/>
    <property type="gene ID" value="ASIM_0001781901"/>
</dbReference>
<feature type="domain" description="Arb2" evidence="2">
    <location>
        <begin position="41"/>
        <end position="254"/>
    </location>
</feature>
<dbReference type="Gene3D" id="3.40.50.1820">
    <property type="entry name" value="alpha/beta hydrolase"/>
    <property type="match status" value="1"/>
</dbReference>
<dbReference type="EMBL" id="UYRR01033876">
    <property type="protein sequence ID" value="VDK59825.1"/>
    <property type="molecule type" value="Genomic_DNA"/>
</dbReference>